<gene>
    <name evidence="2" type="ORF">BT96DRAFT_843786</name>
</gene>
<evidence type="ECO:0000259" key="1">
    <source>
        <dbReference type="Pfam" id="PF00270"/>
    </source>
</evidence>
<keyword evidence="3" id="KW-1185">Reference proteome</keyword>
<dbReference type="GO" id="GO:0005524">
    <property type="term" value="F:ATP binding"/>
    <property type="evidence" value="ECO:0007669"/>
    <property type="project" value="InterPro"/>
</dbReference>
<dbReference type="AlphaFoldDB" id="A0A6A4GDF1"/>
<feature type="domain" description="DEAD/DEAH-box helicase" evidence="1">
    <location>
        <begin position="35"/>
        <end position="106"/>
    </location>
</feature>
<sequence length="118" mass="12693">QMSSQVSFTSNEGVKIINSIVKKHVSKCKDGLHELQCICIPKILNLEDVFAINATGGGKSVLFGIPLEISRNVALYPMFDVPICLDPIGVVVTPMKGLVNNIVCVLNFHSLSGLIVSL</sequence>
<dbReference type="InterPro" id="IPR011545">
    <property type="entry name" value="DEAD/DEAH_box_helicase_dom"/>
</dbReference>
<dbReference type="OrthoDB" id="3260945at2759"/>
<reference evidence="2" key="1">
    <citation type="journal article" date="2019" name="Environ. Microbiol.">
        <title>Fungal ecological strategies reflected in gene transcription - a case study of two litter decomposers.</title>
        <authorList>
            <person name="Barbi F."/>
            <person name="Kohler A."/>
            <person name="Barry K."/>
            <person name="Baskaran P."/>
            <person name="Daum C."/>
            <person name="Fauchery L."/>
            <person name="Ihrmark K."/>
            <person name="Kuo A."/>
            <person name="LaButti K."/>
            <person name="Lipzen A."/>
            <person name="Morin E."/>
            <person name="Grigoriev I.V."/>
            <person name="Henrissat B."/>
            <person name="Lindahl B."/>
            <person name="Martin F."/>
        </authorList>
    </citation>
    <scope>NUCLEOTIDE SEQUENCE</scope>
    <source>
        <strain evidence="2">JB14</strain>
    </source>
</reference>
<proteinExistence type="predicted"/>
<dbReference type="Gene3D" id="3.40.50.300">
    <property type="entry name" value="P-loop containing nucleotide triphosphate hydrolases"/>
    <property type="match status" value="1"/>
</dbReference>
<dbReference type="SUPFAM" id="SSF52540">
    <property type="entry name" value="P-loop containing nucleoside triphosphate hydrolases"/>
    <property type="match status" value="1"/>
</dbReference>
<evidence type="ECO:0000313" key="2">
    <source>
        <dbReference type="EMBL" id="KAE9383487.1"/>
    </source>
</evidence>
<accession>A0A6A4GDF1</accession>
<dbReference type="Pfam" id="PF00270">
    <property type="entry name" value="DEAD"/>
    <property type="match status" value="1"/>
</dbReference>
<dbReference type="EMBL" id="ML770444">
    <property type="protein sequence ID" value="KAE9383487.1"/>
    <property type="molecule type" value="Genomic_DNA"/>
</dbReference>
<name>A0A6A4GDF1_9AGAR</name>
<dbReference type="Proteomes" id="UP000799118">
    <property type="component" value="Unassembled WGS sequence"/>
</dbReference>
<dbReference type="GO" id="GO:0003676">
    <property type="term" value="F:nucleic acid binding"/>
    <property type="evidence" value="ECO:0007669"/>
    <property type="project" value="InterPro"/>
</dbReference>
<evidence type="ECO:0000313" key="3">
    <source>
        <dbReference type="Proteomes" id="UP000799118"/>
    </source>
</evidence>
<organism evidence="2 3">
    <name type="scientific">Gymnopus androsaceus JB14</name>
    <dbReference type="NCBI Taxonomy" id="1447944"/>
    <lineage>
        <taxon>Eukaryota</taxon>
        <taxon>Fungi</taxon>
        <taxon>Dikarya</taxon>
        <taxon>Basidiomycota</taxon>
        <taxon>Agaricomycotina</taxon>
        <taxon>Agaricomycetes</taxon>
        <taxon>Agaricomycetidae</taxon>
        <taxon>Agaricales</taxon>
        <taxon>Marasmiineae</taxon>
        <taxon>Omphalotaceae</taxon>
        <taxon>Gymnopus</taxon>
    </lineage>
</organism>
<dbReference type="InterPro" id="IPR027417">
    <property type="entry name" value="P-loop_NTPase"/>
</dbReference>
<feature type="non-terminal residue" evidence="2">
    <location>
        <position position="1"/>
    </location>
</feature>
<protein>
    <recommendedName>
        <fullName evidence="1">DEAD/DEAH-box helicase domain-containing protein</fullName>
    </recommendedName>
</protein>